<dbReference type="AlphaFoldDB" id="A0A409Y3D7"/>
<evidence type="ECO:0000313" key="2">
    <source>
        <dbReference type="Proteomes" id="UP000284706"/>
    </source>
</evidence>
<dbReference type="Gene3D" id="1.20.1280.50">
    <property type="match status" value="1"/>
</dbReference>
<dbReference type="Proteomes" id="UP000284706">
    <property type="component" value="Unassembled WGS sequence"/>
</dbReference>
<accession>A0A409Y3D7</accession>
<sequence length="954" mass="106892">MLRYSVVLDRSQKSSIDAIRKFDPRLFHFRAIVNRRAGLWSLQKVTPSGMTTSNRYWKYASRLCHSTERTAIHSSRSPMTTASATDDTSLQKVIGAMEDVYGPVSTLTATEAEGWTPPPARAGHLGRYLWTDAFGVLNFITLYRTSRSINYLHCASRLIDTVHAILGRTRDQTKLLPGATPEHPLAGGLRIGKEDESGLDGDGQYHHYLTLWMFALNRMSIAIGELKYNDLAVELGKVIHPAFVVNRETSRPRMRWKMSVDLSQPLVSSEGNLDPVDGYMVFTLLQKTAADNSVLKEEINDYKKIVNIKWKHMESEDPLDLGMMLWTVHWLAPEETWAASVMQRAEENLRNLAFVNGYFNHRLERRLAFREFGTCLGVRCALSDADKAENRDLADLASDIISQWEKLGIGISGTMDRVMQRQGLKPITKVMYGAALLPGGESIAYVDPGRKAYTPSAFCRDFLFPSNAYERTESATLCKTRAHMAAISLSQVITPSKNSFDLCEDVLLEIFSFCATMDAPSEALMPDVDTLRYISQVCPTWRQLTLSSPSFWGRVINLNRFLGCSQEWLDEVIRRAGSSMLCVRVKAQGEMGATQAEDDFIKAFFSKHWRRTISLDAISAHDPNSNIYNASSSGWLPVLSMFPSEIRSFKITSTLQPSSLLPIHCNCLEALEISGVPNNLVSFFYTWGPVSPLFESQVVFPLLERLKFKMYSAFSICITLSMLDQISPNNNCLLHFNCAASKASTAWNMAEGSIPDSSRSDREGSVEDERLNPCQLRYFASMTDLFANVIISNATIAFSVSSTNPLSDVEELCFALKDREENLPPALFSIFLASFENFRFDNVRKLGIIIHDNQDIAAAALQQFLSMFSSIDTLEVSGPTFLHSVKIFGKPAGFFSAPSLKHITIHQSGCLTTEQIDQVPRLLNRQPQARVHPTEEDLSRDYVGELMRNAPVIA</sequence>
<dbReference type="OrthoDB" id="302966at2759"/>
<proteinExistence type="predicted"/>
<gene>
    <name evidence="1" type="ORF">CVT26_002349</name>
</gene>
<reference evidence="1 2" key="1">
    <citation type="journal article" date="2018" name="Evol. Lett.">
        <title>Horizontal gene cluster transfer increased hallucinogenic mushroom diversity.</title>
        <authorList>
            <person name="Reynolds H.T."/>
            <person name="Vijayakumar V."/>
            <person name="Gluck-Thaler E."/>
            <person name="Korotkin H.B."/>
            <person name="Matheny P.B."/>
            <person name="Slot J.C."/>
        </authorList>
    </citation>
    <scope>NUCLEOTIDE SEQUENCE [LARGE SCALE GENOMIC DNA]</scope>
    <source>
        <strain evidence="1 2">SRW20</strain>
    </source>
</reference>
<dbReference type="STRING" id="231916.A0A409Y3D7"/>
<evidence type="ECO:0000313" key="1">
    <source>
        <dbReference type="EMBL" id="PPQ97564.1"/>
    </source>
</evidence>
<organism evidence="1 2">
    <name type="scientific">Gymnopilus dilepis</name>
    <dbReference type="NCBI Taxonomy" id="231916"/>
    <lineage>
        <taxon>Eukaryota</taxon>
        <taxon>Fungi</taxon>
        <taxon>Dikarya</taxon>
        <taxon>Basidiomycota</taxon>
        <taxon>Agaricomycotina</taxon>
        <taxon>Agaricomycetes</taxon>
        <taxon>Agaricomycetidae</taxon>
        <taxon>Agaricales</taxon>
        <taxon>Agaricineae</taxon>
        <taxon>Hymenogastraceae</taxon>
        <taxon>Gymnopilus</taxon>
    </lineage>
</organism>
<comment type="caution">
    <text evidence="1">The sequence shown here is derived from an EMBL/GenBank/DDBJ whole genome shotgun (WGS) entry which is preliminary data.</text>
</comment>
<name>A0A409Y3D7_9AGAR</name>
<dbReference type="EMBL" id="NHYE01001226">
    <property type="protein sequence ID" value="PPQ97564.1"/>
    <property type="molecule type" value="Genomic_DNA"/>
</dbReference>
<protein>
    <recommendedName>
        <fullName evidence="3">F-box domain-containing protein</fullName>
    </recommendedName>
</protein>
<dbReference type="InParanoid" id="A0A409Y3D7"/>
<keyword evidence="2" id="KW-1185">Reference proteome</keyword>
<evidence type="ECO:0008006" key="3">
    <source>
        <dbReference type="Google" id="ProtNLM"/>
    </source>
</evidence>